<dbReference type="AlphaFoldDB" id="B3RSP8"/>
<dbReference type="Gene3D" id="2.60.40.150">
    <property type="entry name" value="C2 domain"/>
    <property type="match status" value="1"/>
</dbReference>
<dbReference type="eggNOG" id="KOG0906">
    <property type="taxonomic scope" value="Eukaryota"/>
</dbReference>
<dbReference type="SMART" id="SM00146">
    <property type="entry name" value="PI3Kc"/>
    <property type="match status" value="1"/>
</dbReference>
<dbReference type="FunFam" id="2.60.40.150:FF:000043">
    <property type="entry name" value="Phosphatidylinositol 3-kinase catalytic subunit type 3"/>
    <property type="match status" value="1"/>
</dbReference>
<organism evidence="13 14">
    <name type="scientific">Trichoplax adhaerens</name>
    <name type="common">Trichoplax reptans</name>
    <dbReference type="NCBI Taxonomy" id="10228"/>
    <lineage>
        <taxon>Eukaryota</taxon>
        <taxon>Metazoa</taxon>
        <taxon>Placozoa</taxon>
        <taxon>Uniplacotomia</taxon>
        <taxon>Trichoplacea</taxon>
        <taxon>Trichoplacidae</taxon>
        <taxon>Trichoplax</taxon>
    </lineage>
</organism>
<name>B3RSP8_TRIAD</name>
<keyword evidence="14" id="KW-1185">Reference proteome</keyword>
<dbReference type="GO" id="GO:0016020">
    <property type="term" value="C:membrane"/>
    <property type="evidence" value="ECO:0000318"/>
    <property type="project" value="GO_Central"/>
</dbReference>
<dbReference type="GO" id="GO:0000407">
    <property type="term" value="C:phagophore assembly site"/>
    <property type="evidence" value="ECO:0000318"/>
    <property type="project" value="GO_Central"/>
</dbReference>
<dbReference type="CDD" id="cd08397">
    <property type="entry name" value="C2_PI3K_class_III"/>
    <property type="match status" value="1"/>
</dbReference>
<dbReference type="InterPro" id="IPR042236">
    <property type="entry name" value="PI3K_accessory_sf"/>
</dbReference>
<dbReference type="InterPro" id="IPR011009">
    <property type="entry name" value="Kinase-like_dom_sf"/>
</dbReference>
<dbReference type="HOGENOM" id="CLU_004869_0_0_1"/>
<dbReference type="STRING" id="10228.B3RSP8"/>
<evidence type="ECO:0000256" key="3">
    <source>
        <dbReference type="ARBA" id="ARBA00022679"/>
    </source>
</evidence>
<dbReference type="InterPro" id="IPR008290">
    <property type="entry name" value="PI3K_Vps34"/>
</dbReference>
<comment type="catalytic activity">
    <reaction evidence="7">
        <text>a 1,2-diacyl-sn-glycero-3-phospho-(1D-myo-inositol) + ATP = a 1,2-diacyl-sn-glycero-3-phospho-(1D-myo-inositol-3-phosphate) + ADP + H(+)</text>
        <dbReference type="Rhea" id="RHEA:12709"/>
        <dbReference type="ChEBI" id="CHEBI:15378"/>
        <dbReference type="ChEBI" id="CHEBI:30616"/>
        <dbReference type="ChEBI" id="CHEBI:57880"/>
        <dbReference type="ChEBI" id="CHEBI:58088"/>
        <dbReference type="ChEBI" id="CHEBI:456216"/>
        <dbReference type="EC" id="2.7.1.137"/>
    </reaction>
    <physiologicalReaction direction="left-to-right" evidence="7">
        <dbReference type="Rhea" id="RHEA:12710"/>
    </physiologicalReaction>
</comment>
<dbReference type="FunCoup" id="B3RSP8">
    <property type="interactions" value="1932"/>
</dbReference>
<evidence type="ECO:0000313" key="14">
    <source>
        <dbReference type="Proteomes" id="UP000009022"/>
    </source>
</evidence>
<dbReference type="FunFam" id="3.30.1010.10:FF:000002">
    <property type="entry name" value="Phosphatidylinositol 3-kinase catalytic subunit type 3"/>
    <property type="match status" value="1"/>
</dbReference>
<dbReference type="Proteomes" id="UP000009022">
    <property type="component" value="Unassembled WGS sequence"/>
</dbReference>
<evidence type="ECO:0000256" key="6">
    <source>
        <dbReference type="ARBA" id="ARBA00022840"/>
    </source>
</evidence>
<dbReference type="InterPro" id="IPR000403">
    <property type="entry name" value="PI3/4_kinase_cat_dom"/>
</dbReference>
<dbReference type="InterPro" id="IPR018936">
    <property type="entry name" value="PI3/4_kinase_CS"/>
</dbReference>
<dbReference type="InterPro" id="IPR001263">
    <property type="entry name" value="PI3K_accessory_dom"/>
</dbReference>
<dbReference type="PROSITE" id="PS50290">
    <property type="entry name" value="PI3_4_KINASE_3"/>
    <property type="match status" value="1"/>
</dbReference>
<dbReference type="Pfam" id="PF00613">
    <property type="entry name" value="PI3Ka"/>
    <property type="match status" value="1"/>
</dbReference>
<gene>
    <name evidence="13" type="ORF">TRIADDRAFT_22684</name>
</gene>
<dbReference type="InterPro" id="IPR016024">
    <property type="entry name" value="ARM-type_fold"/>
</dbReference>
<dbReference type="CDD" id="cd00896">
    <property type="entry name" value="PI3Kc_III"/>
    <property type="match status" value="1"/>
</dbReference>
<dbReference type="EMBL" id="DS985243">
    <property type="protein sequence ID" value="EDV26555.1"/>
    <property type="molecule type" value="Genomic_DNA"/>
</dbReference>
<dbReference type="PANTHER" id="PTHR10048">
    <property type="entry name" value="PHOSPHATIDYLINOSITOL KINASE"/>
    <property type="match status" value="1"/>
</dbReference>
<dbReference type="GeneID" id="6752300"/>
<dbReference type="InterPro" id="IPR035892">
    <property type="entry name" value="C2_domain_sf"/>
</dbReference>
<dbReference type="GO" id="GO:0005777">
    <property type="term" value="C:peroxisome"/>
    <property type="evidence" value="ECO:0000318"/>
    <property type="project" value="GO_Central"/>
</dbReference>
<keyword evidence="3 8" id="KW-0808">Transferase</keyword>
<proteinExistence type="inferred from homology"/>
<protein>
    <recommendedName>
        <fullName evidence="2 8">Phosphatidylinositol 3-kinase catalytic subunit type 3</fullName>
        <ecNumber evidence="1 8">2.7.1.137</ecNumber>
    </recommendedName>
</protein>
<evidence type="ECO:0000256" key="1">
    <source>
        <dbReference type="ARBA" id="ARBA00012073"/>
    </source>
</evidence>
<dbReference type="Pfam" id="PF00792">
    <property type="entry name" value="PI3K_C2"/>
    <property type="match status" value="1"/>
</dbReference>
<dbReference type="PhylomeDB" id="B3RSP8"/>
<evidence type="ECO:0000256" key="5">
    <source>
        <dbReference type="ARBA" id="ARBA00022777"/>
    </source>
</evidence>
<dbReference type="GO" id="GO:0005768">
    <property type="term" value="C:endosome"/>
    <property type="evidence" value="ECO:0000318"/>
    <property type="project" value="GO_Central"/>
</dbReference>
<dbReference type="SMART" id="SM00142">
    <property type="entry name" value="PI3K_C2"/>
    <property type="match status" value="1"/>
</dbReference>
<dbReference type="CDD" id="cd00870">
    <property type="entry name" value="PI3Ka_III"/>
    <property type="match status" value="1"/>
</dbReference>
<dbReference type="InterPro" id="IPR057756">
    <property type="entry name" value="PI3-kinase_type3/VPS34_cat"/>
</dbReference>
<evidence type="ECO:0000259" key="10">
    <source>
        <dbReference type="PROSITE" id="PS50290"/>
    </source>
</evidence>
<dbReference type="PROSITE" id="PS51545">
    <property type="entry name" value="PIK_HELICAL"/>
    <property type="match status" value="1"/>
</dbReference>
<comment type="similarity">
    <text evidence="8 9">Belongs to the PI3/PI4-kinase family.</text>
</comment>
<reference evidence="13 14" key="1">
    <citation type="journal article" date="2008" name="Nature">
        <title>The Trichoplax genome and the nature of placozoans.</title>
        <authorList>
            <person name="Srivastava M."/>
            <person name="Begovic E."/>
            <person name="Chapman J."/>
            <person name="Putnam N.H."/>
            <person name="Hellsten U."/>
            <person name="Kawashima T."/>
            <person name="Kuo A."/>
            <person name="Mitros T."/>
            <person name="Salamov A."/>
            <person name="Carpenter M.L."/>
            <person name="Signorovitch A.Y."/>
            <person name="Moreno M.A."/>
            <person name="Kamm K."/>
            <person name="Grimwood J."/>
            <person name="Schmutz J."/>
            <person name="Shapiro H."/>
            <person name="Grigoriev I.V."/>
            <person name="Buss L.W."/>
            <person name="Schierwater B."/>
            <person name="Dellaporta S.L."/>
            <person name="Rokhsar D.S."/>
        </authorList>
    </citation>
    <scope>NUCLEOTIDE SEQUENCE [LARGE SCALE GENOMIC DNA]</scope>
    <source>
        <strain evidence="13 14">Grell-BS-1999</strain>
    </source>
</reference>
<dbReference type="PANTHER" id="PTHR10048:SF7">
    <property type="entry name" value="PHOSPHATIDYLINOSITOL 3-KINASE CATALYTIC SUBUNIT TYPE 3"/>
    <property type="match status" value="1"/>
</dbReference>
<sequence>MAASDLLDKFNYVYSCDLDTYVYIKIGTLEGKRDRKCLKALVDDPVLKFSGLYESEKADLFVSCKVYDNNVELTLPTRTSYKPFSRRWNWNEWIKLPIKYSDLPRNAQIAITIWDIYGSKKAIPVGATTVSLFGKNGIFRRGIHDFKVWPDVEADGKVNTTTPGKMSDDCSQKQMMRLSKLSKKHRKGRMKEVDWLDRLAFREIEQINEKEKRDSNMMFLMVEFPRIHRENDDYCIVYFEKDATSEDVVKPLNDIIVLPDPELECSNLAEMKHHKLMRALRTGTRELKPNAEIRDLLNIIMNYPPTKFLTADEEDLIWRFRFYLSSYKKALPKFLRCVKWDTPQEAKQALELLEKWSPMDFDDALELLSTNYKHEKVRGYAVARLWKADDEHLLLYLLQLVQALKYENLDSIICKYQKLYIDDLSEPMSRTVIDTIITNKQEFTQGKESGNISISSSLSIEEEEDEELAQDLSSFLIYRACKNDTLANYFYWYLHVECEDPNLKKSDKIAIMYKAVMKMFMNRLNNGGYKYKMRARMMHRQQKFIDKLLVLMSTVVSQGGNRKKKIERLRIHIKSMEFTTFDPLQFPLDPNVHINGIIADKASLFKSNLMPGRLPFKTVDDHIYVTIFKNGDDLRQDQLILQIITLMDKLLRMENLDLKLTPYKVLATSTTRFVQYITSTAVAEVLGAEGSIQNFFRKHNPSEGAPYSINPEVMDTYVKSCAGYCIITYLLGIGDRHLDNLLLTKSGNLFHIDFGYILGRDPKPFPPPMKLSKEMVEGMGGQYTEHYQEFRQLCYTAFLHLRRSANLILNLFSLMLDANVPDIAMEPDKTMKKVQDKFVLDLSDEEAVKHIQSLIDESVTALFPVVVEHIHKVAQV</sequence>
<dbReference type="EC" id="2.7.1.137" evidence="1 8"/>
<evidence type="ECO:0000259" key="12">
    <source>
        <dbReference type="PROSITE" id="PS51547"/>
    </source>
</evidence>
<dbReference type="Gene3D" id="3.30.1010.10">
    <property type="entry name" value="Phosphatidylinositol 3-kinase Catalytic Subunit, Chain A, domain 4"/>
    <property type="match status" value="1"/>
</dbReference>
<dbReference type="PIRSF" id="PIRSF000587">
    <property type="entry name" value="PI3K_Vps34"/>
    <property type="match status" value="1"/>
</dbReference>
<dbReference type="SUPFAM" id="SSF49562">
    <property type="entry name" value="C2 domain (Calcium/lipid-binding domain, CaLB)"/>
    <property type="match status" value="1"/>
</dbReference>
<dbReference type="InterPro" id="IPR002420">
    <property type="entry name" value="PI3K-type_C2_dom"/>
</dbReference>
<dbReference type="GO" id="GO:0048015">
    <property type="term" value="P:phosphatidylinositol-mediated signaling"/>
    <property type="evidence" value="ECO:0000318"/>
    <property type="project" value="GO_Central"/>
</dbReference>
<evidence type="ECO:0000256" key="9">
    <source>
        <dbReference type="PROSITE-ProRule" id="PRU00880"/>
    </source>
</evidence>
<dbReference type="FunFam" id="1.10.1070.11:FF:000002">
    <property type="entry name" value="Phosphatidylinositol 3-kinase catalytic subunit type 3"/>
    <property type="match status" value="1"/>
</dbReference>
<dbReference type="KEGG" id="tad:TRIADDRAFT_22684"/>
<dbReference type="GO" id="GO:0000425">
    <property type="term" value="P:pexophagy"/>
    <property type="evidence" value="ECO:0000318"/>
    <property type="project" value="GO_Central"/>
</dbReference>
<feature type="domain" description="PI3K/PI4K catalytic" evidence="10">
    <location>
        <begin position="598"/>
        <end position="863"/>
    </location>
</feature>
<dbReference type="RefSeq" id="XP_002110551.1">
    <property type="nucleotide sequence ID" value="XM_002110515.1"/>
</dbReference>
<evidence type="ECO:0000259" key="11">
    <source>
        <dbReference type="PROSITE" id="PS51545"/>
    </source>
</evidence>
<dbReference type="GO" id="GO:0005737">
    <property type="term" value="C:cytoplasm"/>
    <property type="evidence" value="ECO:0000318"/>
    <property type="project" value="GO_Central"/>
</dbReference>
<evidence type="ECO:0000256" key="4">
    <source>
        <dbReference type="ARBA" id="ARBA00022741"/>
    </source>
</evidence>
<dbReference type="SMART" id="SM00145">
    <property type="entry name" value="PI3Ka"/>
    <property type="match status" value="1"/>
</dbReference>
<evidence type="ECO:0000256" key="7">
    <source>
        <dbReference type="ARBA" id="ARBA00023985"/>
    </source>
</evidence>
<evidence type="ECO:0000256" key="8">
    <source>
        <dbReference type="PIRNR" id="PIRNR000587"/>
    </source>
</evidence>
<dbReference type="GO" id="GO:0005524">
    <property type="term" value="F:ATP binding"/>
    <property type="evidence" value="ECO:0007669"/>
    <property type="project" value="UniProtKB-UniRule"/>
</dbReference>
<dbReference type="GO" id="GO:0034271">
    <property type="term" value="C:phosphatidylinositol 3-kinase complex, class III, type I"/>
    <property type="evidence" value="ECO:0000318"/>
    <property type="project" value="GO_Central"/>
</dbReference>
<feature type="domain" description="C2 PI3K-type" evidence="12">
    <location>
        <begin position="38"/>
        <end position="187"/>
    </location>
</feature>
<keyword evidence="5 8" id="KW-0418">Kinase</keyword>
<keyword evidence="4 8" id="KW-0547">Nucleotide-binding</keyword>
<dbReference type="GO" id="GO:0006897">
    <property type="term" value="P:endocytosis"/>
    <property type="evidence" value="ECO:0000318"/>
    <property type="project" value="GO_Central"/>
</dbReference>
<dbReference type="InterPro" id="IPR015433">
    <property type="entry name" value="PI3/4_kinase"/>
</dbReference>
<dbReference type="PROSITE" id="PS00916">
    <property type="entry name" value="PI3_4_KINASE_2"/>
    <property type="match status" value="1"/>
</dbReference>
<dbReference type="InParanoid" id="B3RSP8"/>
<dbReference type="CTD" id="6752300"/>
<accession>B3RSP8</accession>
<dbReference type="PROSITE" id="PS51547">
    <property type="entry name" value="C2_PI3K"/>
    <property type="match status" value="1"/>
</dbReference>
<dbReference type="GO" id="GO:0000045">
    <property type="term" value="P:autophagosome assembly"/>
    <property type="evidence" value="ECO:0000318"/>
    <property type="project" value="GO_Central"/>
</dbReference>
<keyword evidence="6 8" id="KW-0067">ATP-binding</keyword>
<feature type="domain" description="PIK helical" evidence="11">
    <location>
        <begin position="283"/>
        <end position="519"/>
    </location>
</feature>
<dbReference type="GO" id="GO:0036092">
    <property type="term" value="P:phosphatidylinositol-3-phosphate biosynthetic process"/>
    <property type="evidence" value="ECO:0000318"/>
    <property type="project" value="GO_Central"/>
</dbReference>
<dbReference type="GO" id="GO:0016303">
    <property type="term" value="F:1-phosphatidylinositol-3-kinase activity"/>
    <property type="evidence" value="ECO:0000318"/>
    <property type="project" value="GO_Central"/>
</dbReference>
<dbReference type="OrthoDB" id="67688at2759"/>
<dbReference type="Gene3D" id="1.10.1070.11">
    <property type="entry name" value="Phosphatidylinositol 3-/4-kinase, catalytic domain"/>
    <property type="match status" value="1"/>
</dbReference>
<dbReference type="Gene3D" id="1.25.40.70">
    <property type="entry name" value="Phosphatidylinositol 3-kinase, accessory domain (PIK)"/>
    <property type="match status" value="1"/>
</dbReference>
<dbReference type="GO" id="GO:0034272">
    <property type="term" value="C:phosphatidylinositol 3-kinase complex, class III, type II"/>
    <property type="evidence" value="ECO:0000318"/>
    <property type="project" value="GO_Central"/>
</dbReference>
<dbReference type="SUPFAM" id="SSF48371">
    <property type="entry name" value="ARM repeat"/>
    <property type="match status" value="1"/>
</dbReference>
<evidence type="ECO:0000256" key="2">
    <source>
        <dbReference type="ARBA" id="ARBA00019787"/>
    </source>
</evidence>
<dbReference type="Pfam" id="PF00454">
    <property type="entry name" value="PI3_PI4_kinase"/>
    <property type="match status" value="1"/>
</dbReference>
<dbReference type="PROSITE" id="PS00915">
    <property type="entry name" value="PI3_4_KINASE_1"/>
    <property type="match status" value="1"/>
</dbReference>
<evidence type="ECO:0000313" key="13">
    <source>
        <dbReference type="EMBL" id="EDV26555.1"/>
    </source>
</evidence>
<dbReference type="OMA" id="LHKFAQY"/>
<dbReference type="InterPro" id="IPR036940">
    <property type="entry name" value="PI3/4_kinase_cat_sf"/>
</dbReference>
<dbReference type="SUPFAM" id="SSF56112">
    <property type="entry name" value="Protein kinase-like (PK-like)"/>
    <property type="match status" value="1"/>
</dbReference>